<proteinExistence type="predicted"/>
<accession>A0A7W1XCI9</accession>
<dbReference type="Proteomes" id="UP000530514">
    <property type="component" value="Unassembled WGS sequence"/>
</dbReference>
<gene>
    <name evidence="2" type="ORF">H1164_14160</name>
</gene>
<dbReference type="AlphaFoldDB" id="A0A7W1XCI9"/>
<comment type="caution">
    <text evidence="2">The sequence shown here is derived from an EMBL/GenBank/DDBJ whole genome shotgun (WGS) entry which is preliminary data.</text>
</comment>
<dbReference type="OrthoDB" id="9959858at2"/>
<keyword evidence="1" id="KW-0472">Membrane</keyword>
<evidence type="ECO:0000256" key="1">
    <source>
        <dbReference type="SAM" id="Phobius"/>
    </source>
</evidence>
<evidence type="ECO:0000313" key="2">
    <source>
        <dbReference type="EMBL" id="MBA4544027.1"/>
    </source>
</evidence>
<organism evidence="2 3">
    <name type="scientific">Thermoactinomyces daqus</name>
    <dbReference type="NCBI Taxonomy" id="1329516"/>
    <lineage>
        <taxon>Bacteria</taxon>
        <taxon>Bacillati</taxon>
        <taxon>Bacillota</taxon>
        <taxon>Bacilli</taxon>
        <taxon>Bacillales</taxon>
        <taxon>Thermoactinomycetaceae</taxon>
        <taxon>Thermoactinomyces</taxon>
    </lineage>
</organism>
<evidence type="ECO:0000313" key="3">
    <source>
        <dbReference type="Proteomes" id="UP000530514"/>
    </source>
</evidence>
<reference evidence="2 3" key="1">
    <citation type="submission" date="2020-07" db="EMBL/GenBank/DDBJ databases">
        <authorList>
            <person name="Feng H."/>
        </authorList>
    </citation>
    <scope>NUCLEOTIDE SEQUENCE [LARGE SCALE GENOMIC DNA]</scope>
    <source>
        <strain evidence="3">s-11</strain>
    </source>
</reference>
<dbReference type="RefSeq" id="WP_033099759.1">
    <property type="nucleotide sequence ID" value="NZ_JACEIP010000026.1"/>
</dbReference>
<sequence length="68" mass="7872">MRFFSYIAPYLFQLFSLLAIILPVAGGVLALVILWRIMKSLERISQSLSRLVEWKERGQKKEQGSDET</sequence>
<feature type="transmembrane region" description="Helical" evidence="1">
    <location>
        <begin position="12"/>
        <end position="35"/>
    </location>
</feature>
<keyword evidence="3" id="KW-1185">Reference proteome</keyword>
<protein>
    <submittedName>
        <fullName evidence="2">Uncharacterized protein</fullName>
    </submittedName>
</protein>
<dbReference type="EMBL" id="JACEIP010000026">
    <property type="protein sequence ID" value="MBA4544027.1"/>
    <property type="molecule type" value="Genomic_DNA"/>
</dbReference>
<name>A0A7W1XCI9_9BACL</name>
<keyword evidence="1" id="KW-0812">Transmembrane</keyword>
<keyword evidence="1" id="KW-1133">Transmembrane helix</keyword>